<dbReference type="GO" id="GO:0005886">
    <property type="term" value="C:plasma membrane"/>
    <property type="evidence" value="ECO:0007669"/>
    <property type="project" value="UniProtKB-SubCell"/>
</dbReference>
<dbReference type="Proteomes" id="UP000217889">
    <property type="component" value="Chromosome"/>
</dbReference>
<comment type="subcellular location">
    <subcellularLocation>
        <location evidence="1 7">Cell membrane</location>
        <topology evidence="1 7">Multi-pass membrane protein</topology>
    </subcellularLocation>
</comment>
<dbReference type="SUPFAM" id="SSF160964">
    <property type="entry name" value="MalF N-terminal region-like"/>
    <property type="match status" value="1"/>
</dbReference>
<evidence type="ECO:0000256" key="1">
    <source>
        <dbReference type="ARBA" id="ARBA00004651"/>
    </source>
</evidence>
<organism evidence="10 11">
    <name type="scientific">Brachybacterium ginsengisoli</name>
    <dbReference type="NCBI Taxonomy" id="1331682"/>
    <lineage>
        <taxon>Bacteria</taxon>
        <taxon>Bacillati</taxon>
        <taxon>Actinomycetota</taxon>
        <taxon>Actinomycetes</taxon>
        <taxon>Micrococcales</taxon>
        <taxon>Dermabacteraceae</taxon>
        <taxon>Brachybacterium</taxon>
    </lineage>
</organism>
<evidence type="ECO:0000256" key="2">
    <source>
        <dbReference type="ARBA" id="ARBA00022448"/>
    </source>
</evidence>
<evidence type="ECO:0000256" key="6">
    <source>
        <dbReference type="ARBA" id="ARBA00023136"/>
    </source>
</evidence>
<dbReference type="SUPFAM" id="SSF161098">
    <property type="entry name" value="MetI-like"/>
    <property type="match status" value="1"/>
</dbReference>
<feature type="transmembrane region" description="Helical" evidence="7">
    <location>
        <begin position="32"/>
        <end position="59"/>
    </location>
</feature>
<dbReference type="InterPro" id="IPR000515">
    <property type="entry name" value="MetI-like"/>
</dbReference>
<feature type="transmembrane region" description="Helical" evidence="7">
    <location>
        <begin position="96"/>
        <end position="116"/>
    </location>
</feature>
<keyword evidence="4 7" id="KW-0812">Transmembrane</keyword>
<evidence type="ECO:0000256" key="8">
    <source>
        <dbReference type="SAM" id="MobiDB-lite"/>
    </source>
</evidence>
<dbReference type="Gene3D" id="1.10.3720.10">
    <property type="entry name" value="MetI-like"/>
    <property type="match status" value="1"/>
</dbReference>
<dbReference type="AlphaFoldDB" id="A0A291H027"/>
<reference evidence="10 11" key="1">
    <citation type="journal article" date="2014" name="Int. J. Syst. Evol. Microbiol.">
        <title>Brachybacterium ginsengisoli sp. nov., isolated from soil of a ginseng field.</title>
        <authorList>
            <person name="Hoang V.A."/>
            <person name="Kim Y.J."/>
            <person name="Nguyen N.L."/>
            <person name="Yang D.C."/>
        </authorList>
    </citation>
    <scope>NUCLEOTIDE SEQUENCE [LARGE SCALE GENOMIC DNA]</scope>
    <source>
        <strain evidence="10 11">DCY80</strain>
    </source>
</reference>
<name>A0A291H027_9MICO</name>
<evidence type="ECO:0000256" key="3">
    <source>
        <dbReference type="ARBA" id="ARBA00022475"/>
    </source>
</evidence>
<evidence type="ECO:0000313" key="11">
    <source>
        <dbReference type="Proteomes" id="UP000217889"/>
    </source>
</evidence>
<keyword evidence="3" id="KW-1003">Cell membrane</keyword>
<protein>
    <submittedName>
        <fullName evidence="10">ABC transporter permease</fullName>
    </submittedName>
</protein>
<gene>
    <name evidence="10" type="ORF">CFK41_14235</name>
</gene>
<dbReference type="RefSeq" id="WP_096800265.1">
    <property type="nucleotide sequence ID" value="NZ_CP023564.1"/>
</dbReference>
<dbReference type="CDD" id="cd06261">
    <property type="entry name" value="TM_PBP2"/>
    <property type="match status" value="1"/>
</dbReference>
<feature type="transmembrane region" description="Helical" evidence="7">
    <location>
        <begin position="221"/>
        <end position="240"/>
    </location>
</feature>
<sequence>MTTTLGAEERPAEPAAVGPSPPRRRARRSQELAAHAFMSPWLIGLVLVTAAPMLASLYLSFTDYNIMSSPTFVGLDNFERMLGDQRFWSSTRVTSLYVLVSVPLQLAFALLLALILDRGLRGLSIYRSAYYLPSLLGTSVAVAVLWKQIFGQNGLVNQALELIGVQGTNWLQNPDSALWTLIILNVWTFGSPMVIFLAGLRQIPEELYEAARVDGASQLRMFRHITIPLLTPIVFFNLILQTIGSFQAFTQAHVISGGTGGPIDSTLFYTLYIYQQAFVNFDMGYASALAWVLLLAIAVITALHFTLSKYWVFYGD</sequence>
<dbReference type="KEGG" id="bgg:CFK41_14235"/>
<keyword evidence="5 7" id="KW-1133">Transmembrane helix</keyword>
<feature type="transmembrane region" description="Helical" evidence="7">
    <location>
        <begin position="288"/>
        <end position="307"/>
    </location>
</feature>
<dbReference type="InterPro" id="IPR051393">
    <property type="entry name" value="ABC_transporter_permease"/>
</dbReference>
<dbReference type="Pfam" id="PF00528">
    <property type="entry name" value="BPD_transp_1"/>
    <property type="match status" value="1"/>
</dbReference>
<keyword evidence="2 7" id="KW-0813">Transport</keyword>
<evidence type="ECO:0000313" key="10">
    <source>
        <dbReference type="EMBL" id="ATG55805.1"/>
    </source>
</evidence>
<comment type="similarity">
    <text evidence="7">Belongs to the binding-protein-dependent transport system permease family.</text>
</comment>
<proteinExistence type="inferred from homology"/>
<feature type="transmembrane region" description="Helical" evidence="7">
    <location>
        <begin position="177"/>
        <end position="200"/>
    </location>
</feature>
<dbReference type="EMBL" id="CP023564">
    <property type="protein sequence ID" value="ATG55805.1"/>
    <property type="molecule type" value="Genomic_DNA"/>
</dbReference>
<dbReference type="PANTHER" id="PTHR30193">
    <property type="entry name" value="ABC TRANSPORTER PERMEASE PROTEIN"/>
    <property type="match status" value="1"/>
</dbReference>
<evidence type="ECO:0000256" key="4">
    <source>
        <dbReference type="ARBA" id="ARBA00022692"/>
    </source>
</evidence>
<feature type="domain" description="ABC transmembrane type-1" evidence="9">
    <location>
        <begin position="91"/>
        <end position="304"/>
    </location>
</feature>
<dbReference type="OrthoDB" id="4053402at2"/>
<dbReference type="PROSITE" id="PS50928">
    <property type="entry name" value="ABC_TM1"/>
    <property type="match status" value="1"/>
</dbReference>
<evidence type="ECO:0000259" key="9">
    <source>
        <dbReference type="PROSITE" id="PS50928"/>
    </source>
</evidence>
<dbReference type="GO" id="GO:0055085">
    <property type="term" value="P:transmembrane transport"/>
    <property type="evidence" value="ECO:0007669"/>
    <property type="project" value="InterPro"/>
</dbReference>
<feature type="region of interest" description="Disordered" evidence="8">
    <location>
        <begin position="1"/>
        <end position="24"/>
    </location>
</feature>
<accession>A0A291H027</accession>
<evidence type="ECO:0000256" key="5">
    <source>
        <dbReference type="ARBA" id="ARBA00022989"/>
    </source>
</evidence>
<feature type="transmembrane region" description="Helical" evidence="7">
    <location>
        <begin position="128"/>
        <end position="146"/>
    </location>
</feature>
<keyword evidence="6 7" id="KW-0472">Membrane</keyword>
<evidence type="ECO:0000256" key="7">
    <source>
        <dbReference type="RuleBase" id="RU363032"/>
    </source>
</evidence>
<keyword evidence="11" id="KW-1185">Reference proteome</keyword>
<dbReference type="PANTHER" id="PTHR30193:SF1">
    <property type="entry name" value="ABC TRANSPORTER PERMEASE PROTEIN YESP-RELATED"/>
    <property type="match status" value="1"/>
</dbReference>
<dbReference type="InterPro" id="IPR035906">
    <property type="entry name" value="MetI-like_sf"/>
</dbReference>